<evidence type="ECO:0000259" key="11">
    <source>
        <dbReference type="PROSITE" id="PS52015"/>
    </source>
</evidence>
<reference evidence="12 13" key="1">
    <citation type="submission" date="2020-08" db="EMBL/GenBank/DDBJ databases">
        <title>Novel species isolated from subtropical streams in China.</title>
        <authorList>
            <person name="Lu H."/>
        </authorList>
    </citation>
    <scope>NUCLEOTIDE SEQUENCE [LARGE SCALE GENOMIC DNA]</scope>
    <source>
        <strain evidence="12 13">KCTC 52442</strain>
    </source>
</reference>
<name>A0ABR6XTY2_9BURK</name>
<dbReference type="EMBL" id="JACOFU010000007">
    <property type="protein sequence ID" value="MBC3832921.1"/>
    <property type="molecule type" value="Genomic_DNA"/>
</dbReference>
<dbReference type="Gene3D" id="3.30.1150.10">
    <property type="match status" value="1"/>
</dbReference>
<dbReference type="Pfam" id="PF03544">
    <property type="entry name" value="TonB_C"/>
    <property type="match status" value="1"/>
</dbReference>
<evidence type="ECO:0000256" key="2">
    <source>
        <dbReference type="ARBA" id="ARBA00006555"/>
    </source>
</evidence>
<dbReference type="RefSeq" id="WP_186891971.1">
    <property type="nucleotide sequence ID" value="NZ_JACOFU010000007.1"/>
</dbReference>
<evidence type="ECO:0000313" key="12">
    <source>
        <dbReference type="EMBL" id="MBC3832921.1"/>
    </source>
</evidence>
<keyword evidence="3" id="KW-0813">Transport</keyword>
<feature type="domain" description="TonB C-terminal" evidence="11">
    <location>
        <begin position="124"/>
        <end position="215"/>
    </location>
</feature>
<accession>A0ABR6XTY2</accession>
<dbReference type="Proteomes" id="UP000643610">
    <property type="component" value="Unassembled WGS sequence"/>
</dbReference>
<sequence>MNTLQSPQLPRRFFTGSFIALSHVVVFGLIILNPVKHFQATPKETVVMMLPSALPAPATPIKKIEKIVPPANTIVPVINQVAVQHLTDEAITATPTATEISAPTAPAPAPQSTVIAKSEPAGPKVVSAVEYIHAPQADYPPMARRMGEEGRVVMQVLVNDKGRAEKVEIVKSSGFARLDESAKIALLRALFKPYLEDGKATMVLATASINFSLRG</sequence>
<organism evidence="12 13">
    <name type="scientific">Undibacterium amnicola</name>
    <dbReference type="NCBI Taxonomy" id="1834038"/>
    <lineage>
        <taxon>Bacteria</taxon>
        <taxon>Pseudomonadati</taxon>
        <taxon>Pseudomonadota</taxon>
        <taxon>Betaproteobacteria</taxon>
        <taxon>Burkholderiales</taxon>
        <taxon>Oxalobacteraceae</taxon>
        <taxon>Undibacterium</taxon>
    </lineage>
</organism>
<keyword evidence="9 10" id="KW-0472">Membrane</keyword>
<dbReference type="PANTHER" id="PTHR33446">
    <property type="entry name" value="PROTEIN TONB-RELATED"/>
    <property type="match status" value="1"/>
</dbReference>
<dbReference type="SUPFAM" id="SSF74653">
    <property type="entry name" value="TolA/TonB C-terminal domain"/>
    <property type="match status" value="1"/>
</dbReference>
<evidence type="ECO:0000256" key="5">
    <source>
        <dbReference type="ARBA" id="ARBA00022519"/>
    </source>
</evidence>
<keyword evidence="5" id="KW-0997">Cell inner membrane</keyword>
<dbReference type="InterPro" id="IPR051045">
    <property type="entry name" value="TonB-dependent_transducer"/>
</dbReference>
<comment type="similarity">
    <text evidence="2">Belongs to the TonB family.</text>
</comment>
<feature type="transmembrane region" description="Helical" evidence="10">
    <location>
        <begin position="12"/>
        <end position="32"/>
    </location>
</feature>
<evidence type="ECO:0000256" key="7">
    <source>
        <dbReference type="ARBA" id="ARBA00022927"/>
    </source>
</evidence>
<keyword evidence="6 10" id="KW-0812">Transmembrane</keyword>
<evidence type="ECO:0000313" key="13">
    <source>
        <dbReference type="Proteomes" id="UP000643610"/>
    </source>
</evidence>
<dbReference type="InterPro" id="IPR006260">
    <property type="entry name" value="TonB/TolA_C"/>
</dbReference>
<protein>
    <submittedName>
        <fullName evidence="12">Energy transducer TonB</fullName>
    </submittedName>
</protein>
<comment type="subcellular location">
    <subcellularLocation>
        <location evidence="1">Cell inner membrane</location>
        <topology evidence="1">Single-pass membrane protein</topology>
        <orientation evidence="1">Periplasmic side</orientation>
    </subcellularLocation>
</comment>
<dbReference type="NCBIfam" id="TIGR01352">
    <property type="entry name" value="tonB_Cterm"/>
    <property type="match status" value="1"/>
</dbReference>
<gene>
    <name evidence="12" type="ORF">H8K33_15535</name>
</gene>
<evidence type="ECO:0000256" key="10">
    <source>
        <dbReference type="SAM" id="Phobius"/>
    </source>
</evidence>
<keyword evidence="7" id="KW-0653">Protein transport</keyword>
<evidence type="ECO:0000256" key="1">
    <source>
        <dbReference type="ARBA" id="ARBA00004383"/>
    </source>
</evidence>
<evidence type="ECO:0000256" key="9">
    <source>
        <dbReference type="ARBA" id="ARBA00023136"/>
    </source>
</evidence>
<evidence type="ECO:0000256" key="3">
    <source>
        <dbReference type="ARBA" id="ARBA00022448"/>
    </source>
</evidence>
<keyword evidence="13" id="KW-1185">Reference proteome</keyword>
<dbReference type="PANTHER" id="PTHR33446:SF2">
    <property type="entry name" value="PROTEIN TONB"/>
    <property type="match status" value="1"/>
</dbReference>
<evidence type="ECO:0000256" key="8">
    <source>
        <dbReference type="ARBA" id="ARBA00022989"/>
    </source>
</evidence>
<evidence type="ECO:0000256" key="6">
    <source>
        <dbReference type="ARBA" id="ARBA00022692"/>
    </source>
</evidence>
<keyword evidence="4" id="KW-1003">Cell membrane</keyword>
<keyword evidence="8 10" id="KW-1133">Transmembrane helix</keyword>
<comment type="caution">
    <text evidence="12">The sequence shown here is derived from an EMBL/GenBank/DDBJ whole genome shotgun (WGS) entry which is preliminary data.</text>
</comment>
<proteinExistence type="inferred from homology"/>
<dbReference type="InterPro" id="IPR037682">
    <property type="entry name" value="TonB_C"/>
</dbReference>
<evidence type="ECO:0000256" key="4">
    <source>
        <dbReference type="ARBA" id="ARBA00022475"/>
    </source>
</evidence>
<dbReference type="PROSITE" id="PS52015">
    <property type="entry name" value="TONB_CTD"/>
    <property type="match status" value="1"/>
</dbReference>